<keyword evidence="2" id="KW-1185">Reference proteome</keyword>
<proteinExistence type="predicted"/>
<protein>
    <recommendedName>
        <fullName evidence="3">N-acetylglucosamine-induced protein 1</fullName>
    </recommendedName>
</protein>
<dbReference type="AlphaFoldDB" id="A0A4V1AF05"/>
<gene>
    <name evidence="1" type="primary">MPUL0G00750</name>
    <name evidence="1" type="ORF">METSCH_G00750</name>
</gene>
<dbReference type="PANTHER" id="PTHR35020:SF2">
    <property type="entry name" value="N-ACETYLGLUCOSAMINE-INDUCED PROTEIN 1"/>
    <property type="match status" value="1"/>
</dbReference>
<evidence type="ECO:0000313" key="1">
    <source>
        <dbReference type="EMBL" id="QBM91033.1"/>
    </source>
</evidence>
<reference evidence="2" key="1">
    <citation type="submission" date="2019-03" db="EMBL/GenBank/DDBJ databases">
        <title>Snf2 controls pulcherriminic acid biosynthesis and connects pigmentation and antifungal activity of the yeast Metschnikowia pulcherrima.</title>
        <authorList>
            <person name="Gore-Lloyd D."/>
            <person name="Sumann I."/>
            <person name="Brachmann A.O."/>
            <person name="Schneeberger K."/>
            <person name="Ortiz-Merino R.A."/>
            <person name="Moreno-Beltran M."/>
            <person name="Schlaefli M."/>
            <person name="Kirner P."/>
            <person name="Santos Kron A."/>
            <person name="Wolfe K.H."/>
            <person name="Piel J."/>
            <person name="Ahrens C.H."/>
            <person name="Henk D."/>
            <person name="Freimoser F.M."/>
        </authorList>
    </citation>
    <scope>NUCLEOTIDE SEQUENCE [LARGE SCALE GENOMIC DNA]</scope>
    <source>
        <strain evidence="2">APC 1.2</strain>
    </source>
</reference>
<name>A0A4V1AF05_9ASCO</name>
<evidence type="ECO:0000313" key="2">
    <source>
        <dbReference type="Proteomes" id="UP000292447"/>
    </source>
</evidence>
<evidence type="ECO:0008006" key="3">
    <source>
        <dbReference type="Google" id="ProtNLM"/>
    </source>
</evidence>
<dbReference type="PANTHER" id="PTHR35020">
    <property type="entry name" value="N-ACETYLGLUCOSAMINE-INDUCED PROTEIN 1"/>
    <property type="match status" value="1"/>
</dbReference>
<dbReference type="STRING" id="2163413.A0A4V1AF05"/>
<dbReference type="Proteomes" id="UP000292447">
    <property type="component" value="Chromosome VII"/>
</dbReference>
<dbReference type="InterPro" id="IPR022036">
    <property type="entry name" value="DUF3605"/>
</dbReference>
<dbReference type="GO" id="GO:0006044">
    <property type="term" value="P:N-acetylglucosamine metabolic process"/>
    <property type="evidence" value="ECO:0007669"/>
    <property type="project" value="TreeGrafter"/>
</dbReference>
<dbReference type="GO" id="GO:0005737">
    <property type="term" value="C:cytoplasm"/>
    <property type="evidence" value="ECO:0007669"/>
    <property type="project" value="TreeGrafter"/>
</dbReference>
<dbReference type="Pfam" id="PF12239">
    <property type="entry name" value="DUF3605"/>
    <property type="match status" value="1"/>
</dbReference>
<organism evidence="1 2">
    <name type="scientific">Metschnikowia aff. pulcherrima</name>
    <dbReference type="NCBI Taxonomy" id="2163413"/>
    <lineage>
        <taxon>Eukaryota</taxon>
        <taxon>Fungi</taxon>
        <taxon>Dikarya</taxon>
        <taxon>Ascomycota</taxon>
        <taxon>Saccharomycotina</taxon>
        <taxon>Pichiomycetes</taxon>
        <taxon>Metschnikowiaceae</taxon>
        <taxon>Metschnikowia</taxon>
    </lineage>
</organism>
<dbReference type="EMBL" id="CP034462">
    <property type="protein sequence ID" value="QBM91033.1"/>
    <property type="molecule type" value="Genomic_DNA"/>
</dbReference>
<sequence length="224" mass="25569">MSQTQLSVHTKLQIPVTIIHSPDMPAASKVSERPFTWPEVQQIINTNDLDVFARSRLQTEKYHAFKRELRLKGTTVYKHLLTGLLKWAKEDEIAGLSDSEIKVASSGNPIFTNADDLKIIKNDFPYFFEDNVAHLCVWTKQPIVSDKSTALGDISKETRSVIDKYVYKTFVEKAGIPRDNLVWFRNWEALQSVREISHIHVLIKDARKEQIEALIGTPGAPLER</sequence>
<accession>A0A4V1AF05</accession>